<dbReference type="InterPro" id="IPR050611">
    <property type="entry name" value="ABCF"/>
</dbReference>
<dbReference type="FunFam" id="3.40.50.300:FF:000011">
    <property type="entry name" value="Putative ABC transporter ATP-binding component"/>
    <property type="match status" value="1"/>
</dbReference>
<dbReference type="PROSITE" id="PS50893">
    <property type="entry name" value="ABC_TRANSPORTER_2"/>
    <property type="match status" value="2"/>
</dbReference>
<reference evidence="8 9" key="1">
    <citation type="submission" date="2016-12" db="EMBL/GenBank/DDBJ databases">
        <authorList>
            <person name="Song W.-J."/>
            <person name="Kurnit D.M."/>
        </authorList>
    </citation>
    <scope>NUCLEOTIDE SEQUENCE [LARGE SCALE GENOMIC DNA]</scope>
    <source>
        <strain evidence="8 9">IMCC3135</strain>
    </source>
</reference>
<keyword evidence="9" id="KW-1185">Reference proteome</keyword>
<dbReference type="InterPro" id="IPR003593">
    <property type="entry name" value="AAA+_ATPase"/>
</dbReference>
<dbReference type="Gene3D" id="3.40.50.300">
    <property type="entry name" value="P-loop containing nucleotide triphosphate hydrolases"/>
    <property type="match status" value="2"/>
</dbReference>
<protein>
    <recommendedName>
        <fullName evidence="5">Probable ATP-binding protein YheS</fullName>
    </recommendedName>
</protein>
<organism evidence="8 9">
    <name type="scientific">Granulosicoccus antarcticus IMCC3135</name>
    <dbReference type="NCBI Taxonomy" id="1192854"/>
    <lineage>
        <taxon>Bacteria</taxon>
        <taxon>Pseudomonadati</taxon>
        <taxon>Pseudomonadota</taxon>
        <taxon>Gammaproteobacteria</taxon>
        <taxon>Chromatiales</taxon>
        <taxon>Granulosicoccaceae</taxon>
        <taxon>Granulosicoccus</taxon>
    </lineage>
</organism>
<gene>
    <name evidence="8" type="primary">yheS</name>
    <name evidence="8" type="ORF">IMCC3135_24965</name>
</gene>
<evidence type="ECO:0000256" key="5">
    <source>
        <dbReference type="ARBA" id="ARBA00069073"/>
    </source>
</evidence>
<dbReference type="FunFam" id="3.40.50.300:FF:002053">
    <property type="entry name" value="ABC transporter ATP-binding protein"/>
    <property type="match status" value="1"/>
</dbReference>
<name>A0A2Z2P352_9GAMM</name>
<dbReference type="GO" id="GO:0005524">
    <property type="term" value="F:ATP binding"/>
    <property type="evidence" value="ECO:0007669"/>
    <property type="project" value="UniProtKB-KW"/>
</dbReference>
<dbReference type="Pfam" id="PF12848">
    <property type="entry name" value="ABC_tran_Xtn"/>
    <property type="match status" value="1"/>
</dbReference>
<evidence type="ECO:0000256" key="3">
    <source>
        <dbReference type="ARBA" id="ARBA00022840"/>
    </source>
</evidence>
<dbReference type="PROSITE" id="PS00211">
    <property type="entry name" value="ABC_TRANSPORTER_1"/>
    <property type="match status" value="2"/>
</dbReference>
<sequence length="661" mass="72513">MSAWVLGQRKILRMLSLNDVACRRDGKRLFGDVNCVIHAGQKVGLTGANGTGKSSLFAMIQGTLEPDTGSISLQQHVGITHVAQETQSSERSALDYVVDGDQKLRLIQTAIDQCSDQEGERLAVHLSDLEQAGGYTIQSRAGSLLNGLGFSTEQHQWPVSRFSGGWRMRLNLGQALMSPNELLLLDEPTNHLDLDAVLWLETWLRQREGTLILVSHDREFLDAVTNTTMHIESEAVSLVTGNYSAFERWRSARLSNQQAEHEKAQARRKELQGFVDRFRAKASKARQAQSRLKMLERLGDTQAVRPESPFTFSFQTPDTMPSPLVVLQQANLGYGENTILNKVNLTVQSGDRIGLLGVNGAGKSTLVKALVGSLELQAGSRIPAQKLRIGYFAQHQVDQLRSDQTPLQALLTHDPSLSETQARTFLGTFGFAGDRALQITETLSGGERARLALALIVQSKPNLLLLDEPTNHLDIVMRESLADALVAFEGALLVISHDRTMLRTVVDELWLVAKGSLTPFNDDLDGYARWLAAQRQAVSGDVSTNSGQSAMNGGAAGVESASGLAPMDGMLDRKAQKRLDADRRARLAPLTKAVSLHEKALDKATDRLAKVREKLGADGLYNEERKSELTQLLAEELEARRSVDDIEEKLLESMEALESAS</sequence>
<dbReference type="EMBL" id="CP018632">
    <property type="protein sequence ID" value="ASJ75057.1"/>
    <property type="molecule type" value="Genomic_DNA"/>
</dbReference>
<evidence type="ECO:0000256" key="2">
    <source>
        <dbReference type="ARBA" id="ARBA00022741"/>
    </source>
</evidence>
<dbReference type="PANTHER" id="PTHR19211:SF14">
    <property type="entry name" value="ATP-BINDING CASSETTE SUB-FAMILY F MEMBER 1"/>
    <property type="match status" value="1"/>
</dbReference>
<evidence type="ECO:0000256" key="6">
    <source>
        <dbReference type="SAM" id="Coils"/>
    </source>
</evidence>
<comment type="similarity">
    <text evidence="4">Belongs to the ABC transporter superfamily. ABCF family. YheS subfamily.</text>
</comment>
<keyword evidence="1" id="KW-0677">Repeat</keyword>
<evidence type="ECO:0000259" key="7">
    <source>
        <dbReference type="PROSITE" id="PS50893"/>
    </source>
</evidence>
<accession>A0A2Z2P352</accession>
<evidence type="ECO:0000256" key="1">
    <source>
        <dbReference type="ARBA" id="ARBA00022737"/>
    </source>
</evidence>
<dbReference type="AlphaFoldDB" id="A0A2Z2P352"/>
<dbReference type="CDD" id="cd03221">
    <property type="entry name" value="ABCF_EF-3"/>
    <property type="match status" value="2"/>
</dbReference>
<keyword evidence="3 8" id="KW-0067">ATP-binding</keyword>
<feature type="domain" description="ABC transporter" evidence="7">
    <location>
        <begin position="314"/>
        <end position="539"/>
    </location>
</feature>
<evidence type="ECO:0000313" key="8">
    <source>
        <dbReference type="EMBL" id="ASJ75057.1"/>
    </source>
</evidence>
<dbReference type="InterPro" id="IPR003439">
    <property type="entry name" value="ABC_transporter-like_ATP-bd"/>
</dbReference>
<dbReference type="SUPFAM" id="SSF52540">
    <property type="entry name" value="P-loop containing nucleoside triphosphate hydrolases"/>
    <property type="match status" value="2"/>
</dbReference>
<dbReference type="InterPro" id="IPR027417">
    <property type="entry name" value="P-loop_NTPase"/>
</dbReference>
<dbReference type="Pfam" id="PF00005">
    <property type="entry name" value="ABC_tran"/>
    <property type="match status" value="2"/>
</dbReference>
<evidence type="ECO:0000256" key="4">
    <source>
        <dbReference type="ARBA" id="ARBA00061571"/>
    </source>
</evidence>
<dbReference type="SMART" id="SM00382">
    <property type="entry name" value="AAA"/>
    <property type="match status" value="2"/>
</dbReference>
<keyword evidence="6" id="KW-0175">Coiled coil</keyword>
<dbReference type="InterPro" id="IPR017871">
    <property type="entry name" value="ABC_transporter-like_CS"/>
</dbReference>
<dbReference type="PANTHER" id="PTHR19211">
    <property type="entry name" value="ATP-BINDING TRANSPORT PROTEIN-RELATED"/>
    <property type="match status" value="1"/>
</dbReference>
<evidence type="ECO:0000313" key="9">
    <source>
        <dbReference type="Proteomes" id="UP000250079"/>
    </source>
</evidence>
<dbReference type="KEGG" id="gai:IMCC3135_24965"/>
<dbReference type="Proteomes" id="UP000250079">
    <property type="component" value="Chromosome"/>
</dbReference>
<proteinExistence type="inferred from homology"/>
<dbReference type="GO" id="GO:0016887">
    <property type="term" value="F:ATP hydrolysis activity"/>
    <property type="evidence" value="ECO:0007669"/>
    <property type="project" value="InterPro"/>
</dbReference>
<keyword evidence="2" id="KW-0547">Nucleotide-binding</keyword>
<feature type="coiled-coil region" evidence="6">
    <location>
        <begin position="594"/>
        <end position="649"/>
    </location>
</feature>
<feature type="domain" description="ABC transporter" evidence="7">
    <location>
        <begin position="15"/>
        <end position="258"/>
    </location>
</feature>
<dbReference type="InterPro" id="IPR032781">
    <property type="entry name" value="ABC_tran_Xtn"/>
</dbReference>